<dbReference type="VEuPathDB" id="TriTrypDB:TcCL_Unassigned00563"/>
<organism evidence="2 3">
    <name type="scientific">Trypanosoma cruzi</name>
    <dbReference type="NCBI Taxonomy" id="5693"/>
    <lineage>
        <taxon>Eukaryota</taxon>
        <taxon>Discoba</taxon>
        <taxon>Euglenozoa</taxon>
        <taxon>Kinetoplastea</taxon>
        <taxon>Metakinetoplastina</taxon>
        <taxon>Trypanosomatida</taxon>
        <taxon>Trypanosomatidae</taxon>
        <taxon>Trypanosoma</taxon>
        <taxon>Schizotrypanum</taxon>
    </lineage>
</organism>
<dbReference type="VEuPathDB" id="TriTrypDB:TcYC6_0034790"/>
<dbReference type="Proteomes" id="UP000246078">
    <property type="component" value="Unassembled WGS sequence"/>
</dbReference>
<feature type="compositionally biased region" description="Basic and acidic residues" evidence="1">
    <location>
        <begin position="174"/>
        <end position="198"/>
    </location>
</feature>
<feature type="compositionally biased region" description="Basic residues" evidence="1">
    <location>
        <begin position="199"/>
        <end position="212"/>
    </location>
</feature>
<feature type="compositionally biased region" description="Acidic residues" evidence="1">
    <location>
        <begin position="282"/>
        <end position="295"/>
    </location>
</feature>
<feature type="region of interest" description="Disordered" evidence="1">
    <location>
        <begin position="279"/>
        <end position="314"/>
    </location>
</feature>
<evidence type="ECO:0000313" key="2">
    <source>
        <dbReference type="EMBL" id="PWV04671.1"/>
    </source>
</evidence>
<dbReference type="PANTHER" id="PTHR41747">
    <property type="entry name" value="CHROMOSOME UNDETERMINED SCAFFOLD_128, WHOLE GENOME SHOTGUN SEQUENCE"/>
    <property type="match status" value="1"/>
</dbReference>
<dbReference type="VEuPathDB" id="TriTrypDB:TCSYLVIO_002425"/>
<evidence type="ECO:0000256" key="1">
    <source>
        <dbReference type="SAM" id="MobiDB-lite"/>
    </source>
</evidence>
<dbReference type="VEuPathDB" id="TriTrypDB:TcBrA4_0116780"/>
<dbReference type="AlphaFoldDB" id="A0A2V2W828"/>
<protein>
    <submittedName>
        <fullName evidence="2">Uncharacterized protein</fullName>
    </submittedName>
</protein>
<evidence type="ECO:0000313" key="3">
    <source>
        <dbReference type="Proteomes" id="UP000246078"/>
    </source>
</evidence>
<dbReference type="VEuPathDB" id="TriTrypDB:C4B63_83g71"/>
<dbReference type="PANTHER" id="PTHR41747:SF1">
    <property type="entry name" value="CHROMOSOME UNDETERMINED SCAFFOLD_128, WHOLE GENOME SHOTGUN SEQUENCE"/>
    <property type="match status" value="1"/>
</dbReference>
<reference evidence="2 3" key="1">
    <citation type="journal article" date="2018" name="Microb. Genom.">
        <title>Expanding an expanded genome: long-read sequencing of Trypanosoma cruzi.</title>
        <authorList>
            <person name="Berna L."/>
            <person name="Rodriguez M."/>
            <person name="Chiribao M.L."/>
            <person name="Parodi-Talice A."/>
            <person name="Pita S."/>
            <person name="Rijo G."/>
            <person name="Alvarez-Valin F."/>
            <person name="Robello C."/>
        </authorList>
    </citation>
    <scope>NUCLEOTIDE SEQUENCE [LARGE SCALE GENOMIC DNA]</scope>
    <source>
        <strain evidence="2 3">TCC</strain>
    </source>
</reference>
<comment type="caution">
    <text evidence="2">The sequence shown here is derived from an EMBL/GenBank/DDBJ whole genome shotgun (WGS) entry which is preliminary data.</text>
</comment>
<dbReference type="VEuPathDB" id="TriTrypDB:TcCLB.510821.40"/>
<gene>
    <name evidence="2" type="ORF">C3747_146g21</name>
</gene>
<feature type="region of interest" description="Disordered" evidence="1">
    <location>
        <begin position="147"/>
        <end position="213"/>
    </location>
</feature>
<dbReference type="VEuPathDB" id="TriTrypDB:TcG_02518"/>
<sequence length="461" mass="50824">MESYKDVILSQAPAMYDKTGNSAGITMENYKGILLCARPANLPHGPSVQLRGENASAGPLMTRGGEPAPAFVPGGATETQAGLGPSVEDRATMERNHRKQIENAIARRNKAFTVLTRHRRWLRSFAEQVRKMKEEEIQREIQLARRAEQNRQRQAQKRAEAVSGGFSPGADPTHIAREQQQEQQERAATEAERAEAEKKKKKTVSKKKKKPKWALTEDEALEDELADADELLDFAKKLDYEKFINDYEVAGALAIMRERVEEIARENNWSKEVVERAASESVAEDVDEGEGDADAGEGNTAAKVGGPHGDDQTPQQTVCTAAARKAAPCNIALHKEGWNKSTSVGGVLRRAIFRDTLLLAERILASSMSMQKIHTKYSLARLLQRCVLNGDNVLEAMQKPSMGGSKGLEVEPRVVKVNPEATKLESGGGDTDLGSQRILVAMQRSKERTQGLPYLYRCPAI</sequence>
<proteinExistence type="predicted"/>
<dbReference type="VEuPathDB" id="TriTrypDB:Tc_MARK_1140"/>
<dbReference type="VEuPathDB" id="TriTrypDB:C3747_146g21"/>
<dbReference type="VEuPathDB" id="TriTrypDB:ECC02_006177"/>
<dbReference type="VEuPathDB" id="TriTrypDB:BCY84_21728"/>
<accession>A0A2V2W828</accession>
<dbReference type="VEuPathDB" id="TriTrypDB:TCSYLVIO_010992"/>
<dbReference type="VEuPathDB" id="TriTrypDB:TCDM_06468"/>
<name>A0A2V2W828_TRYCR</name>
<dbReference type="EMBL" id="PRFC01000146">
    <property type="protein sequence ID" value="PWV04671.1"/>
    <property type="molecule type" value="Genomic_DNA"/>
</dbReference>